<evidence type="ECO:0000256" key="7">
    <source>
        <dbReference type="ARBA" id="ARBA00022840"/>
    </source>
</evidence>
<dbReference type="GO" id="GO:0005524">
    <property type="term" value="F:ATP binding"/>
    <property type="evidence" value="ECO:0007669"/>
    <property type="project" value="UniProtKB-KW"/>
</dbReference>
<proteinExistence type="predicted"/>
<evidence type="ECO:0000256" key="1">
    <source>
        <dbReference type="ARBA" id="ARBA00000085"/>
    </source>
</evidence>
<dbReference type="Pfam" id="PF07730">
    <property type="entry name" value="HisKA_3"/>
    <property type="match status" value="1"/>
</dbReference>
<evidence type="ECO:0000259" key="10">
    <source>
        <dbReference type="Pfam" id="PF07730"/>
    </source>
</evidence>
<dbReference type="EMBL" id="JABEMA010000360">
    <property type="protein sequence ID" value="NNH24453.1"/>
    <property type="molecule type" value="Genomic_DNA"/>
</dbReference>
<evidence type="ECO:0000256" key="8">
    <source>
        <dbReference type="ARBA" id="ARBA00023012"/>
    </source>
</evidence>
<dbReference type="GO" id="GO:0000155">
    <property type="term" value="F:phosphorelay sensor kinase activity"/>
    <property type="evidence" value="ECO:0007669"/>
    <property type="project" value="InterPro"/>
</dbReference>
<dbReference type="InterPro" id="IPR036890">
    <property type="entry name" value="HATPase_C_sf"/>
</dbReference>
<evidence type="ECO:0000256" key="6">
    <source>
        <dbReference type="ARBA" id="ARBA00022777"/>
    </source>
</evidence>
<keyword evidence="3" id="KW-0597">Phosphoprotein</keyword>
<keyword evidence="7" id="KW-0067">ATP-binding</keyword>
<keyword evidence="9" id="KW-1133">Transmembrane helix</keyword>
<reference evidence="11 12" key="1">
    <citation type="submission" date="2020-05" db="EMBL/GenBank/DDBJ databases">
        <title>MicrobeNet Type strains.</title>
        <authorList>
            <person name="Nicholson A.C."/>
        </authorList>
    </citation>
    <scope>NUCLEOTIDE SEQUENCE [LARGE SCALE GENOMIC DNA]</scope>
    <source>
        <strain evidence="11 12">JCM 14547</strain>
    </source>
</reference>
<sequence>MPASVASAALASVLGLVLVPVVSAAASAAALALAPLYAQDDVVGLPGVDVPVAWAPLVGAGGLLLALAGAVGLALLHGVVTRALLRSSREAQLVEQARASDTRRAGAVRAAEVERTRIERDLHDGVQPRLVSVGMTLGLAEQKLAGPEPDADAARTLVAEARTSTKAAITELRQLARGVHASVLDDRGLDAALSAVVARSVVPVDLDVRVDGRCGRTAEAAVYFAVSEALTNAAKHARASRCRVVVRHRDGGLLWARVEDDGVGGAAVLPGGGLDGVGHRVAAAGGTCRLDSPRGGPTALEVSVPCAS</sequence>
<dbReference type="AlphaFoldDB" id="A0A849BSP5"/>
<keyword evidence="9" id="KW-0472">Membrane</keyword>
<evidence type="ECO:0000256" key="5">
    <source>
        <dbReference type="ARBA" id="ARBA00022741"/>
    </source>
</evidence>
<feature type="domain" description="Signal transduction histidine kinase subgroup 3 dimerisation and phosphoacceptor" evidence="10">
    <location>
        <begin position="114"/>
        <end position="182"/>
    </location>
</feature>
<dbReference type="CDD" id="cd16917">
    <property type="entry name" value="HATPase_UhpB-NarQ-NarX-like"/>
    <property type="match status" value="1"/>
</dbReference>
<dbReference type="Gene3D" id="3.30.565.10">
    <property type="entry name" value="Histidine kinase-like ATPase, C-terminal domain"/>
    <property type="match status" value="1"/>
</dbReference>
<keyword evidence="12" id="KW-1185">Reference proteome</keyword>
<protein>
    <recommendedName>
        <fullName evidence="2">histidine kinase</fullName>
        <ecNumber evidence="2">2.7.13.3</ecNumber>
    </recommendedName>
</protein>
<dbReference type="GO" id="GO:0046983">
    <property type="term" value="F:protein dimerization activity"/>
    <property type="evidence" value="ECO:0007669"/>
    <property type="project" value="InterPro"/>
</dbReference>
<keyword evidence="5" id="KW-0547">Nucleotide-binding</keyword>
<dbReference type="SUPFAM" id="SSF55874">
    <property type="entry name" value="ATPase domain of HSP90 chaperone/DNA topoisomerase II/histidine kinase"/>
    <property type="match status" value="1"/>
</dbReference>
<dbReference type="GO" id="GO:0016020">
    <property type="term" value="C:membrane"/>
    <property type="evidence" value="ECO:0007669"/>
    <property type="project" value="InterPro"/>
</dbReference>
<dbReference type="PANTHER" id="PTHR24421">
    <property type="entry name" value="NITRATE/NITRITE SENSOR PROTEIN NARX-RELATED"/>
    <property type="match status" value="1"/>
</dbReference>
<evidence type="ECO:0000256" key="9">
    <source>
        <dbReference type="SAM" id="Phobius"/>
    </source>
</evidence>
<evidence type="ECO:0000313" key="11">
    <source>
        <dbReference type="EMBL" id="NNH24453.1"/>
    </source>
</evidence>
<evidence type="ECO:0000256" key="3">
    <source>
        <dbReference type="ARBA" id="ARBA00022553"/>
    </source>
</evidence>
<keyword evidence="4" id="KW-0808">Transferase</keyword>
<evidence type="ECO:0000256" key="2">
    <source>
        <dbReference type="ARBA" id="ARBA00012438"/>
    </source>
</evidence>
<dbReference type="InterPro" id="IPR011712">
    <property type="entry name" value="Sig_transdc_His_kin_sub3_dim/P"/>
</dbReference>
<dbReference type="InterPro" id="IPR050482">
    <property type="entry name" value="Sensor_HK_TwoCompSys"/>
</dbReference>
<keyword evidence="6" id="KW-0418">Kinase</keyword>
<accession>A0A849BSP5</accession>
<gene>
    <name evidence="11" type="ORF">HLB09_15425</name>
</gene>
<name>A0A849BSP5_9ACTN</name>
<organism evidence="11 12">
    <name type="scientific">Pseudokineococcus marinus</name>
    <dbReference type="NCBI Taxonomy" id="351215"/>
    <lineage>
        <taxon>Bacteria</taxon>
        <taxon>Bacillati</taxon>
        <taxon>Actinomycetota</taxon>
        <taxon>Actinomycetes</taxon>
        <taxon>Kineosporiales</taxon>
        <taxon>Kineosporiaceae</taxon>
        <taxon>Pseudokineococcus</taxon>
    </lineage>
</organism>
<evidence type="ECO:0000256" key="4">
    <source>
        <dbReference type="ARBA" id="ARBA00022679"/>
    </source>
</evidence>
<dbReference type="Proteomes" id="UP000555552">
    <property type="component" value="Unassembled WGS sequence"/>
</dbReference>
<keyword evidence="9" id="KW-0812">Transmembrane</keyword>
<evidence type="ECO:0000313" key="12">
    <source>
        <dbReference type="Proteomes" id="UP000555552"/>
    </source>
</evidence>
<comment type="caution">
    <text evidence="11">The sequence shown here is derived from an EMBL/GenBank/DDBJ whole genome shotgun (WGS) entry which is preliminary data.</text>
</comment>
<feature type="transmembrane region" description="Helical" evidence="9">
    <location>
        <begin position="52"/>
        <end position="76"/>
    </location>
</feature>
<dbReference type="EC" id="2.7.13.3" evidence="2"/>
<keyword evidence="8" id="KW-0902">Two-component regulatory system</keyword>
<comment type="catalytic activity">
    <reaction evidence="1">
        <text>ATP + protein L-histidine = ADP + protein N-phospho-L-histidine.</text>
        <dbReference type="EC" id="2.7.13.3"/>
    </reaction>
</comment>
<dbReference type="PANTHER" id="PTHR24421:SF10">
    <property type="entry name" value="NITRATE_NITRITE SENSOR PROTEIN NARQ"/>
    <property type="match status" value="1"/>
</dbReference>
<dbReference type="Gene3D" id="1.20.5.1930">
    <property type="match status" value="1"/>
</dbReference>